<evidence type="ECO:0000256" key="1">
    <source>
        <dbReference type="ARBA" id="ARBA00004747"/>
    </source>
</evidence>
<evidence type="ECO:0000313" key="7">
    <source>
        <dbReference type="Proteomes" id="UP000032141"/>
    </source>
</evidence>
<protein>
    <recommendedName>
        <fullName evidence="2">phosphoribosylaminoimidazole carboxylase</fullName>
        <ecNumber evidence="2">4.1.1.21</ecNumber>
    </recommendedName>
</protein>
<dbReference type="Pfam" id="PF00731">
    <property type="entry name" value="AIRC"/>
    <property type="match status" value="1"/>
</dbReference>
<dbReference type="EC" id="4.1.1.21" evidence="2"/>
<name>A0A0D3DSX4_BRAOL</name>
<evidence type="ECO:0000313" key="6">
    <source>
        <dbReference type="EnsemblPlants" id="Bo8g083320.1"/>
    </source>
</evidence>
<dbReference type="InterPro" id="IPR000031">
    <property type="entry name" value="PurE_dom"/>
</dbReference>
<dbReference type="STRING" id="109376.A0A0D3DSX4"/>
<keyword evidence="3" id="KW-0658">Purine biosynthesis</keyword>
<dbReference type="eggNOG" id="KOG2835">
    <property type="taxonomic scope" value="Eukaryota"/>
</dbReference>
<dbReference type="UniPathway" id="UPA00074">
    <property type="reaction ID" value="UER00130"/>
</dbReference>
<dbReference type="GO" id="GO:0004638">
    <property type="term" value="F:phosphoribosylaminoimidazole carboxylase activity"/>
    <property type="evidence" value="ECO:0007669"/>
    <property type="project" value="UniProtKB-EC"/>
</dbReference>
<accession>A0A0D3DSX4</accession>
<evidence type="ECO:0000256" key="4">
    <source>
        <dbReference type="SAM" id="MobiDB-lite"/>
    </source>
</evidence>
<dbReference type="Proteomes" id="UP000032141">
    <property type="component" value="Chromosome C8"/>
</dbReference>
<organism evidence="6 7">
    <name type="scientific">Brassica oleracea var. oleracea</name>
    <dbReference type="NCBI Taxonomy" id="109376"/>
    <lineage>
        <taxon>Eukaryota</taxon>
        <taxon>Viridiplantae</taxon>
        <taxon>Streptophyta</taxon>
        <taxon>Embryophyta</taxon>
        <taxon>Tracheophyta</taxon>
        <taxon>Spermatophyta</taxon>
        <taxon>Magnoliopsida</taxon>
        <taxon>eudicotyledons</taxon>
        <taxon>Gunneridae</taxon>
        <taxon>Pentapetalae</taxon>
        <taxon>rosids</taxon>
        <taxon>malvids</taxon>
        <taxon>Brassicales</taxon>
        <taxon>Brassicaceae</taxon>
        <taxon>Brassiceae</taxon>
        <taxon>Brassica</taxon>
    </lineage>
</organism>
<dbReference type="EnsemblPlants" id="Bo8g083320.1">
    <property type="protein sequence ID" value="Bo8g083320.1"/>
    <property type="gene ID" value="Bo8g083320"/>
</dbReference>
<dbReference type="SMART" id="SM01001">
    <property type="entry name" value="AIRC"/>
    <property type="match status" value="1"/>
</dbReference>
<feature type="region of interest" description="Disordered" evidence="4">
    <location>
        <begin position="508"/>
        <end position="529"/>
    </location>
</feature>
<dbReference type="PANTHER" id="PTHR23046:SF2">
    <property type="entry name" value="PHOSPHORIBOSYLAMINOIMIDAZOLE CARBOXYLASE"/>
    <property type="match status" value="1"/>
</dbReference>
<dbReference type="HOGENOM" id="CLU_301184_0_0_1"/>
<dbReference type="AlphaFoldDB" id="A0A0D3DSX4"/>
<proteinExistence type="predicted"/>
<reference evidence="6" key="2">
    <citation type="submission" date="2015-03" db="UniProtKB">
        <authorList>
            <consortium name="EnsemblPlants"/>
        </authorList>
    </citation>
    <scope>IDENTIFICATION</scope>
</reference>
<feature type="domain" description="PurE" evidence="5">
    <location>
        <begin position="885"/>
        <end position="991"/>
    </location>
</feature>
<feature type="compositionally biased region" description="Polar residues" evidence="4">
    <location>
        <begin position="518"/>
        <end position="529"/>
    </location>
</feature>
<dbReference type="GO" id="GO:0006189">
    <property type="term" value="P:'de novo' IMP biosynthetic process"/>
    <property type="evidence" value="ECO:0007669"/>
    <property type="project" value="UniProtKB-UniPathway"/>
</dbReference>
<dbReference type="PANTHER" id="PTHR23046">
    <property type="entry name" value="PHOSPHORIBOSYLAMINOIMIDAZOLE CARBOXYLASE CATALYTIC SUBUNIT"/>
    <property type="match status" value="1"/>
</dbReference>
<feature type="region of interest" description="Disordered" evidence="4">
    <location>
        <begin position="260"/>
        <end position="284"/>
    </location>
</feature>
<keyword evidence="7" id="KW-1185">Reference proteome</keyword>
<dbReference type="SUPFAM" id="SSF52255">
    <property type="entry name" value="N5-CAIR mutase (phosphoribosylaminoimidazole carboxylase, PurE)"/>
    <property type="match status" value="1"/>
</dbReference>
<dbReference type="Gene3D" id="3.40.50.1970">
    <property type="match status" value="1"/>
</dbReference>
<comment type="pathway">
    <text evidence="1">Purine metabolism; IMP biosynthesis via de novo pathway; 5-amino-1-(5-phospho-D-ribosyl)imidazole-4-carboxylate from 5-amino-1-(5-phospho-D-ribosyl)imidazole (carboxylase route): step 1/1.</text>
</comment>
<evidence type="ECO:0000256" key="3">
    <source>
        <dbReference type="ARBA" id="ARBA00022755"/>
    </source>
</evidence>
<sequence length="993" mass="113261">MAVSASNLSTAGLSRSVDDESLGVPQRAASGIRPGVLTVFQINFGESDKLEKLLQSHKQMDVDRKLREELRLDSQKLREELPLNKLTEGFIPKRFEDIKPNGGIRFRRIPIKLIYHISRFKTLKSKSPRRTLDLPGSLDLTKLETSQRSCMIVKTVKMKKHNDCEKRATRIKLAVACKSLGMFCESSGCRDTKNDLQIHMGRRQIVDTGVKRETHPFASHIPMDIDCHVNTLIGDHSIFAEEVKALEHDDPEAVMKSLQDEATLESESEEINKYKSRGNHSQVQQQMRQREKRGFHKLEKSELLHKGRKYTRKLIVRWYYYKVRKRVKPLGAVETGFKCLSEAGTEAGYKARSLIYDVGVMLPETVEVRRSQVQEWNYKVRKRRLWRKDIVSSTRAESMSHLKGARIFLGVRTDGREQRSEGQERLTSKDSGEFGIGLYPWGPDDKMEDTREFEINLTDQKQFINSAKEWKLDDLYEKDASYRRLNCNPMGIGKDIKKSELQGSNLGCHKGKRDSSQGRHSMISQETPSLSNKQTLRLRKVAVRDELMGANSPTDTERDLVLPMGCDHYSKWCQVNYNSRVWEPGGLVSLIPGNWFEKYHHLGRLLVEKVMWCALMNDRFEGLSKENSRRAAGLWMQMRKVIYDAASMKKCYANSELELFKRKVHHMKAEGADSNHGKCDALVVKLEKRLRMVQWVEQDKRDNGARIGTMRNEGHIVLSTYDMRAYSESLSDYGKHNKQTRWLLDHTMTAVVLNEDTPENDTNGRYLFINSDPREKVEFFVYDWFQSPRPPEMDHDKGGLGTMVSVSRKRGLSQNIGLVSVSNFNGNGMNMKKVQRHPEDIVMEEAVFRKGRKLEIAIIMKLTRGNHKLKIQEGNSSSYNLRTNSILPGSYQYVSTCQERYQRIHNHSAHSRGVQVIIAGAGGASHLSGMVASLTPLPVIGVPVSATVWMELIHFSPSFRGVPVATVAINNSTNAALLAIRMLRISDTVSSQG</sequence>
<reference evidence="6 7" key="1">
    <citation type="journal article" date="2014" name="Genome Biol.">
        <title>Transcriptome and methylome profiling reveals relics of genome dominance in the mesopolyploid Brassica oleracea.</title>
        <authorList>
            <person name="Parkin I.A."/>
            <person name="Koh C."/>
            <person name="Tang H."/>
            <person name="Robinson S.J."/>
            <person name="Kagale S."/>
            <person name="Clarke W.E."/>
            <person name="Town C.D."/>
            <person name="Nixon J."/>
            <person name="Krishnakumar V."/>
            <person name="Bidwell S.L."/>
            <person name="Denoeud F."/>
            <person name="Belcram H."/>
            <person name="Links M.G."/>
            <person name="Just J."/>
            <person name="Clarke C."/>
            <person name="Bender T."/>
            <person name="Huebert T."/>
            <person name="Mason A.S."/>
            <person name="Pires J.C."/>
            <person name="Barker G."/>
            <person name="Moore J."/>
            <person name="Walley P.G."/>
            <person name="Manoli S."/>
            <person name="Batley J."/>
            <person name="Edwards D."/>
            <person name="Nelson M.N."/>
            <person name="Wang X."/>
            <person name="Paterson A.H."/>
            <person name="King G."/>
            <person name="Bancroft I."/>
            <person name="Chalhoub B."/>
            <person name="Sharpe A.G."/>
        </authorList>
    </citation>
    <scope>NUCLEOTIDE SEQUENCE</scope>
    <source>
        <strain evidence="6 7">cv. TO1000</strain>
    </source>
</reference>
<evidence type="ECO:0000256" key="2">
    <source>
        <dbReference type="ARBA" id="ARBA00012329"/>
    </source>
</evidence>
<evidence type="ECO:0000259" key="5">
    <source>
        <dbReference type="SMART" id="SM01001"/>
    </source>
</evidence>
<dbReference type="Gramene" id="Bo8g083320.1">
    <property type="protein sequence ID" value="Bo8g083320.1"/>
    <property type="gene ID" value="Bo8g083320"/>
</dbReference>
<dbReference type="InterPro" id="IPR024694">
    <property type="entry name" value="PurE_prokaryotes"/>
</dbReference>